<dbReference type="PANTHER" id="PTHR10775:SF182">
    <property type="entry name" value="TRANSPOSON, EN_SPM-LIKE, TRANSPOSASE-ASSOCIATED DOMAIN PROTEIN-RELATED"/>
    <property type="match status" value="1"/>
</dbReference>
<keyword evidence="2" id="KW-1185">Reference proteome</keyword>
<name>A2Z074_ORYSI</name>
<evidence type="ECO:0000313" key="1">
    <source>
        <dbReference type="EMBL" id="EAZ08735.1"/>
    </source>
</evidence>
<accession>A2Z074</accession>
<dbReference type="PANTHER" id="PTHR10775">
    <property type="entry name" value="OS08G0208400 PROTEIN"/>
    <property type="match status" value="1"/>
</dbReference>
<dbReference type="Proteomes" id="UP000007015">
    <property type="component" value="Chromosome 9"/>
</dbReference>
<dbReference type="AlphaFoldDB" id="A2Z074"/>
<protein>
    <submittedName>
        <fullName evidence="1">Uncharacterized protein</fullName>
    </submittedName>
</protein>
<dbReference type="Gramene" id="BGIOSGA029930-TA">
    <property type="protein sequence ID" value="BGIOSGA029930-PA"/>
    <property type="gene ID" value="BGIOSGA029930"/>
</dbReference>
<gene>
    <name evidence="1" type="ORF">OsI_31005</name>
</gene>
<proteinExistence type="predicted"/>
<organism evidence="1 2">
    <name type="scientific">Oryza sativa subsp. indica</name>
    <name type="common">Rice</name>
    <dbReference type="NCBI Taxonomy" id="39946"/>
    <lineage>
        <taxon>Eukaryota</taxon>
        <taxon>Viridiplantae</taxon>
        <taxon>Streptophyta</taxon>
        <taxon>Embryophyta</taxon>
        <taxon>Tracheophyta</taxon>
        <taxon>Spermatophyta</taxon>
        <taxon>Magnoliopsida</taxon>
        <taxon>Liliopsida</taxon>
        <taxon>Poales</taxon>
        <taxon>Poaceae</taxon>
        <taxon>BOP clade</taxon>
        <taxon>Oryzoideae</taxon>
        <taxon>Oryzeae</taxon>
        <taxon>Oryzinae</taxon>
        <taxon>Oryza</taxon>
        <taxon>Oryza sativa</taxon>
    </lineage>
</organism>
<dbReference type="STRING" id="39946.A2Z074"/>
<reference evidence="1 2" key="1">
    <citation type="journal article" date="2005" name="PLoS Biol.">
        <title>The genomes of Oryza sativa: a history of duplications.</title>
        <authorList>
            <person name="Yu J."/>
            <person name="Wang J."/>
            <person name="Lin W."/>
            <person name="Li S."/>
            <person name="Li H."/>
            <person name="Zhou J."/>
            <person name="Ni P."/>
            <person name="Dong W."/>
            <person name="Hu S."/>
            <person name="Zeng C."/>
            <person name="Zhang J."/>
            <person name="Zhang Y."/>
            <person name="Li R."/>
            <person name="Xu Z."/>
            <person name="Li S."/>
            <person name="Li X."/>
            <person name="Zheng H."/>
            <person name="Cong L."/>
            <person name="Lin L."/>
            <person name="Yin J."/>
            <person name="Geng J."/>
            <person name="Li G."/>
            <person name="Shi J."/>
            <person name="Liu J."/>
            <person name="Lv H."/>
            <person name="Li J."/>
            <person name="Wang J."/>
            <person name="Deng Y."/>
            <person name="Ran L."/>
            <person name="Shi X."/>
            <person name="Wang X."/>
            <person name="Wu Q."/>
            <person name="Li C."/>
            <person name="Ren X."/>
            <person name="Wang J."/>
            <person name="Wang X."/>
            <person name="Li D."/>
            <person name="Liu D."/>
            <person name="Zhang X."/>
            <person name="Ji Z."/>
            <person name="Zhao W."/>
            <person name="Sun Y."/>
            <person name="Zhang Z."/>
            <person name="Bao J."/>
            <person name="Han Y."/>
            <person name="Dong L."/>
            <person name="Ji J."/>
            <person name="Chen P."/>
            <person name="Wu S."/>
            <person name="Liu J."/>
            <person name="Xiao Y."/>
            <person name="Bu D."/>
            <person name="Tan J."/>
            <person name="Yang L."/>
            <person name="Ye C."/>
            <person name="Zhang J."/>
            <person name="Xu J."/>
            <person name="Zhou Y."/>
            <person name="Yu Y."/>
            <person name="Zhang B."/>
            <person name="Zhuang S."/>
            <person name="Wei H."/>
            <person name="Liu B."/>
            <person name="Lei M."/>
            <person name="Yu H."/>
            <person name="Li Y."/>
            <person name="Xu H."/>
            <person name="Wei S."/>
            <person name="He X."/>
            <person name="Fang L."/>
            <person name="Zhang Z."/>
            <person name="Zhang Y."/>
            <person name="Huang X."/>
            <person name="Su Z."/>
            <person name="Tong W."/>
            <person name="Li J."/>
            <person name="Tong Z."/>
            <person name="Li S."/>
            <person name="Ye J."/>
            <person name="Wang L."/>
            <person name="Fang L."/>
            <person name="Lei T."/>
            <person name="Chen C."/>
            <person name="Chen H."/>
            <person name="Xu Z."/>
            <person name="Li H."/>
            <person name="Huang H."/>
            <person name="Zhang F."/>
            <person name="Xu H."/>
            <person name="Li N."/>
            <person name="Zhao C."/>
            <person name="Li S."/>
            <person name="Dong L."/>
            <person name="Huang Y."/>
            <person name="Li L."/>
            <person name="Xi Y."/>
            <person name="Qi Q."/>
            <person name="Li W."/>
            <person name="Zhang B."/>
            <person name="Hu W."/>
            <person name="Zhang Y."/>
            <person name="Tian X."/>
            <person name="Jiao Y."/>
            <person name="Liang X."/>
            <person name="Jin J."/>
            <person name="Gao L."/>
            <person name="Zheng W."/>
            <person name="Hao B."/>
            <person name="Liu S."/>
            <person name="Wang W."/>
            <person name="Yuan L."/>
            <person name="Cao M."/>
            <person name="McDermott J."/>
            <person name="Samudrala R."/>
            <person name="Wang J."/>
            <person name="Wong G.K."/>
            <person name="Yang H."/>
        </authorList>
    </citation>
    <scope>NUCLEOTIDE SEQUENCE [LARGE SCALE GENOMIC DNA]</scope>
    <source>
        <strain evidence="2">cv. 93-11</strain>
    </source>
</reference>
<dbReference type="HOGENOM" id="CLU_1456741_0_0_1"/>
<dbReference type="EMBL" id="CM000134">
    <property type="protein sequence ID" value="EAZ08735.1"/>
    <property type="molecule type" value="Genomic_DNA"/>
</dbReference>
<sequence length="186" mass="21697">MPYEKIDACPKNCMLFRKENTQKTHCDNCGESRYVEVEDSNGHKKQLTVAKKVLRYLPFIPRIQRLYMSESQAKQMTWHKNGHRYHTDKIVHPADEAASSRDTEDIAMARTWSFSMDHLFKMSTTMMTSLIMLTHPMKMMNIPPIEISYMMNISKAYNAMAKDWSLFLPSIRLRQPLVFIASLGEV</sequence>
<evidence type="ECO:0000313" key="2">
    <source>
        <dbReference type="Proteomes" id="UP000007015"/>
    </source>
</evidence>